<evidence type="ECO:0000313" key="4">
    <source>
        <dbReference type="Proteomes" id="UP000009102"/>
    </source>
</evidence>
<dbReference type="InterPro" id="IPR000014">
    <property type="entry name" value="PAS"/>
</dbReference>
<dbReference type="Proteomes" id="UP000009102">
    <property type="component" value="Chromosome"/>
</dbReference>
<dbReference type="OrthoDB" id="5801824at2"/>
<keyword evidence="2" id="KW-0472">Membrane</keyword>
<keyword evidence="4" id="KW-1185">Reference proteome</keyword>
<name>D0KYL2_HALNC</name>
<feature type="transmembrane region" description="Helical" evidence="2">
    <location>
        <begin position="12"/>
        <end position="34"/>
    </location>
</feature>
<keyword evidence="3" id="KW-0808">Transferase</keyword>
<sequence length="790" mass="87343">MVRLPNLMSHSSLRWALAYIVIASLWIALIQWLLSSLGGARWVISPAGLVVGGVFVLVTAWLLFLLLERNQQGPLAEPNDTHSRGSDPKSWWSALVILIAFTLLAQLFMVSYATREYRPVLLNQAQTELTSQLRLHSKLITDWLTERSQIVDKLAAQSDALANRIRSSQAQPVPPSGSTFPSFVALIQDGRFHTITLFDPDHVKKLKFGSNLIAKTPDNLFERAAATSKVQFACVFAPGQSGGDCFWVLPVYLSQSEVSGGPWYIVLAAMLNESGLVQSMPAGEPLRLENAVRTLLLLAQGNDSAKSWMTTPLIDDFSQLSEPQMSSRVEPVSKSDLDCFRKSPAFLSLQARLSPYPPDADVLKSTANGQIYCQGHTLLYASTQVPQINGLLWAATTQDIVLDPLRKTRQWLATASLIGVFTLLIALFLFWRIMRLQRAKVLAGLQRERHQLSQLWDSMPAMGLAIVNPTDWHISMVNQRWMQLFHDSQESLLGRSFLDAISPVTGLNTVENLTSGDPKLLEDIHTGLRDEVSLIRRVQTGESSQSWVRFHIRALKSSRHDAEGLIVAAESLGDSIEQANELKAERDFCRLTATFSQPQPKPPVATPMPGSSSDDASEPEIEIATAVEVSRLTPLAEQVIEQSSLLAICLYTNWPEVWSSSSELTGPQLEQQEHVSFECVGCTAPVREIANQVAQMGLIDRVLVAQTPMFIDDHARNTTISGTLQNELIEQLKQYPVGALAIVPIPAVNEGDPVRALIVFGEDNLRFTEPVKASLLSLLKALTIRLDEEE</sequence>
<evidence type="ECO:0000256" key="1">
    <source>
        <dbReference type="SAM" id="MobiDB-lite"/>
    </source>
</evidence>
<evidence type="ECO:0000313" key="3">
    <source>
        <dbReference type="EMBL" id="ACX95535.1"/>
    </source>
</evidence>
<dbReference type="STRING" id="555778.Hneap_0684"/>
<dbReference type="eggNOG" id="COG4191">
    <property type="taxonomic scope" value="Bacteria"/>
</dbReference>
<dbReference type="Gene3D" id="3.30.450.20">
    <property type="entry name" value="PAS domain"/>
    <property type="match status" value="1"/>
</dbReference>
<feature type="region of interest" description="Disordered" evidence="1">
    <location>
        <begin position="595"/>
        <end position="616"/>
    </location>
</feature>
<dbReference type="HOGENOM" id="CLU_355188_0_0_6"/>
<organism evidence="3 4">
    <name type="scientific">Halothiobacillus neapolitanus (strain ATCC 23641 / DSM 15147 / CIP 104769 / NCIMB 8539 / c2)</name>
    <name type="common">Thiobacillus neapolitanus</name>
    <dbReference type="NCBI Taxonomy" id="555778"/>
    <lineage>
        <taxon>Bacteria</taxon>
        <taxon>Pseudomonadati</taxon>
        <taxon>Pseudomonadota</taxon>
        <taxon>Gammaproteobacteria</taxon>
        <taxon>Chromatiales</taxon>
        <taxon>Halothiobacillaceae</taxon>
        <taxon>Halothiobacillus</taxon>
    </lineage>
</organism>
<keyword evidence="2" id="KW-1133">Transmembrane helix</keyword>
<feature type="transmembrane region" description="Helical" evidence="2">
    <location>
        <begin position="91"/>
        <end position="113"/>
    </location>
</feature>
<dbReference type="SUPFAM" id="SSF55785">
    <property type="entry name" value="PYP-like sensor domain (PAS domain)"/>
    <property type="match status" value="1"/>
</dbReference>
<proteinExistence type="predicted"/>
<protein>
    <submittedName>
        <fullName evidence="3">Signal transduction histidine kinase regulating citrate/malate metabolism</fullName>
    </submittedName>
</protein>
<reference evidence="3 4" key="1">
    <citation type="submission" date="2009-10" db="EMBL/GenBank/DDBJ databases">
        <title>Complete sequence of Halothiobacillus neapolitanus c2.</title>
        <authorList>
            <consortium name="US DOE Joint Genome Institute"/>
            <person name="Lucas S."/>
            <person name="Copeland A."/>
            <person name="Lapidus A."/>
            <person name="Glavina del Rio T."/>
            <person name="Tice H."/>
            <person name="Bruce D."/>
            <person name="Goodwin L."/>
            <person name="Pitluck S."/>
            <person name="Davenport K."/>
            <person name="Brettin T."/>
            <person name="Detter J.C."/>
            <person name="Han C."/>
            <person name="Tapia R."/>
            <person name="Larimer F."/>
            <person name="Land M."/>
            <person name="Hauser L."/>
            <person name="Kyrpides N."/>
            <person name="Mikhailova N."/>
            <person name="Kerfeld C."/>
            <person name="Cannon G."/>
            <person name="Heinhort S."/>
        </authorList>
    </citation>
    <scope>NUCLEOTIDE SEQUENCE [LARGE SCALE GENOMIC DNA]</scope>
    <source>
        <strain evidence="4">ATCC 23641 / c2</strain>
    </source>
</reference>
<keyword evidence="3" id="KW-0418">Kinase</keyword>
<feature type="transmembrane region" description="Helical" evidence="2">
    <location>
        <begin position="411"/>
        <end position="431"/>
    </location>
</feature>
<dbReference type="EMBL" id="CP001801">
    <property type="protein sequence ID" value="ACX95535.1"/>
    <property type="molecule type" value="Genomic_DNA"/>
</dbReference>
<evidence type="ECO:0000256" key="2">
    <source>
        <dbReference type="SAM" id="Phobius"/>
    </source>
</evidence>
<gene>
    <name evidence="3" type="ordered locus">Hneap_0684</name>
</gene>
<keyword evidence="2" id="KW-0812">Transmembrane</keyword>
<dbReference type="KEGG" id="hna:Hneap_0684"/>
<accession>D0KYL2</accession>
<dbReference type="InterPro" id="IPR035965">
    <property type="entry name" value="PAS-like_dom_sf"/>
</dbReference>
<dbReference type="GO" id="GO:0016301">
    <property type="term" value="F:kinase activity"/>
    <property type="evidence" value="ECO:0007669"/>
    <property type="project" value="UniProtKB-KW"/>
</dbReference>
<dbReference type="AlphaFoldDB" id="D0KYL2"/>
<dbReference type="RefSeq" id="WP_012823571.1">
    <property type="nucleotide sequence ID" value="NC_013422.1"/>
</dbReference>
<dbReference type="CDD" id="cd00130">
    <property type="entry name" value="PAS"/>
    <property type="match status" value="1"/>
</dbReference>
<feature type="transmembrane region" description="Helical" evidence="2">
    <location>
        <begin position="46"/>
        <end position="67"/>
    </location>
</feature>